<proteinExistence type="inferred from homology"/>
<evidence type="ECO:0000256" key="1">
    <source>
        <dbReference type="ARBA" id="ARBA00005417"/>
    </source>
</evidence>
<evidence type="ECO:0000313" key="6">
    <source>
        <dbReference type="EMBL" id="PWS38045.1"/>
    </source>
</evidence>
<dbReference type="InterPro" id="IPR027417">
    <property type="entry name" value="P-loop_NTPase"/>
</dbReference>
<dbReference type="GO" id="GO:0016887">
    <property type="term" value="F:ATP hydrolysis activity"/>
    <property type="evidence" value="ECO:0007669"/>
    <property type="project" value="InterPro"/>
</dbReference>
<reference evidence="7" key="1">
    <citation type="submission" date="2018-05" db="EMBL/GenBank/DDBJ databases">
        <authorList>
            <person name="Du Z."/>
            <person name="Wang X."/>
        </authorList>
    </citation>
    <scope>NUCLEOTIDE SEQUENCE [LARGE SCALE GENOMIC DNA]</scope>
    <source>
        <strain evidence="7">CQN31</strain>
    </source>
</reference>
<keyword evidence="3" id="KW-0547">Nucleotide-binding</keyword>
<dbReference type="SUPFAM" id="SSF52540">
    <property type="entry name" value="P-loop containing nucleoside triphosphate hydrolases"/>
    <property type="match status" value="1"/>
</dbReference>
<comment type="similarity">
    <text evidence="1">Belongs to the ABC transporter superfamily.</text>
</comment>
<evidence type="ECO:0000256" key="2">
    <source>
        <dbReference type="ARBA" id="ARBA00022448"/>
    </source>
</evidence>
<dbReference type="PROSITE" id="PS00211">
    <property type="entry name" value="ABC_TRANSPORTER_1"/>
    <property type="match status" value="1"/>
</dbReference>
<comment type="caution">
    <text evidence="6">The sequence shown here is derived from an EMBL/GenBank/DDBJ whole genome shotgun (WGS) entry which is preliminary data.</text>
</comment>
<dbReference type="PROSITE" id="PS50893">
    <property type="entry name" value="ABC_TRANSPORTER_2"/>
    <property type="match status" value="1"/>
</dbReference>
<evidence type="ECO:0000256" key="3">
    <source>
        <dbReference type="ARBA" id="ARBA00022741"/>
    </source>
</evidence>
<organism evidence="6 7">
    <name type="scientific">Falsiroseomonas bella</name>
    <dbReference type="NCBI Taxonomy" id="2184016"/>
    <lineage>
        <taxon>Bacteria</taxon>
        <taxon>Pseudomonadati</taxon>
        <taxon>Pseudomonadota</taxon>
        <taxon>Alphaproteobacteria</taxon>
        <taxon>Acetobacterales</taxon>
        <taxon>Roseomonadaceae</taxon>
        <taxon>Falsiroseomonas</taxon>
    </lineage>
</organism>
<accession>A0A317FGX5</accession>
<keyword evidence="2" id="KW-0813">Transport</keyword>
<dbReference type="CDD" id="cd03293">
    <property type="entry name" value="ABC_NrtD_SsuB_transporters"/>
    <property type="match status" value="1"/>
</dbReference>
<dbReference type="Proteomes" id="UP000245765">
    <property type="component" value="Unassembled WGS sequence"/>
</dbReference>
<dbReference type="AlphaFoldDB" id="A0A317FGX5"/>
<keyword evidence="4 6" id="KW-0067">ATP-binding</keyword>
<dbReference type="OrthoDB" id="7336028at2"/>
<feature type="domain" description="ABC transporter" evidence="5">
    <location>
        <begin position="4"/>
        <end position="236"/>
    </location>
</feature>
<evidence type="ECO:0000259" key="5">
    <source>
        <dbReference type="PROSITE" id="PS50893"/>
    </source>
</evidence>
<dbReference type="PANTHER" id="PTHR42788:SF13">
    <property type="entry name" value="ALIPHATIC SULFONATES IMPORT ATP-BINDING PROTEIN SSUB"/>
    <property type="match status" value="1"/>
</dbReference>
<name>A0A317FGX5_9PROT</name>
<dbReference type="EMBL" id="QGNA01000001">
    <property type="protein sequence ID" value="PWS38045.1"/>
    <property type="molecule type" value="Genomic_DNA"/>
</dbReference>
<dbReference type="Pfam" id="PF00005">
    <property type="entry name" value="ABC_tran"/>
    <property type="match status" value="1"/>
</dbReference>
<dbReference type="GO" id="GO:0005524">
    <property type="term" value="F:ATP binding"/>
    <property type="evidence" value="ECO:0007669"/>
    <property type="project" value="UniProtKB-KW"/>
</dbReference>
<protein>
    <submittedName>
        <fullName evidence="6">Nitrate ABC transporter ATP-binding protein</fullName>
    </submittedName>
</protein>
<dbReference type="InterPro" id="IPR017871">
    <property type="entry name" value="ABC_transporter-like_CS"/>
</dbReference>
<dbReference type="InterPro" id="IPR003439">
    <property type="entry name" value="ABC_transporter-like_ATP-bd"/>
</dbReference>
<dbReference type="Gene3D" id="3.40.50.300">
    <property type="entry name" value="P-loop containing nucleotide triphosphate hydrolases"/>
    <property type="match status" value="1"/>
</dbReference>
<dbReference type="InterPro" id="IPR003593">
    <property type="entry name" value="AAA+_ATPase"/>
</dbReference>
<gene>
    <name evidence="6" type="ORF">DFH01_01670</name>
</gene>
<dbReference type="SMART" id="SM00382">
    <property type="entry name" value="AAA"/>
    <property type="match status" value="1"/>
</dbReference>
<dbReference type="PANTHER" id="PTHR42788">
    <property type="entry name" value="TAURINE IMPORT ATP-BINDING PROTEIN-RELATED"/>
    <property type="match status" value="1"/>
</dbReference>
<sequence>MGFVALEGVGKVFQGRTGSWEAVRDFTISLEEGEFFCLLGTSGCGKTTVLNMLAGFEAPTSGRILLDGKPVTGPGADRGVVFQGHDSLYDWLTALDNIGFGLRLRGLPRSERRATAERFLKMVGLTGQGAKHPSELSGGMKQRIQIARALANDPRILLMDEPFGALDAMTRAVLQAELSRIWAETKKTVLFITHDIEEACALATRVGVMKRGPGGTLKAVVPVDLPFPRERTSDGFMRVFREVHALIHEEIHGGH</sequence>
<evidence type="ECO:0000256" key="4">
    <source>
        <dbReference type="ARBA" id="ARBA00022840"/>
    </source>
</evidence>
<dbReference type="InterPro" id="IPR050166">
    <property type="entry name" value="ABC_transporter_ATP-bind"/>
</dbReference>
<keyword evidence="7" id="KW-1185">Reference proteome</keyword>
<evidence type="ECO:0000313" key="7">
    <source>
        <dbReference type="Proteomes" id="UP000245765"/>
    </source>
</evidence>
<dbReference type="RefSeq" id="WP_109868667.1">
    <property type="nucleotide sequence ID" value="NZ_QGNA01000001.1"/>
</dbReference>